<sequence length="157" mass="16190">MLGLAATALMLLAANVSMAQDEVAADGASPPAKLTLVAANGDRLDYRVSDASLYLSSNPGYEGVAPTTDLSLSLSAITPLNAELLEWAAQTGAKTKDDYDIVLTGTLDEDGTPREVQYEISGALVNSFSTSLSVYATPSVSLSLTGGKLVMDGIAMN</sequence>
<feature type="chain" id="PRO_5042534164" evidence="1">
    <location>
        <begin position="20"/>
        <end position="157"/>
    </location>
</feature>
<reference evidence="2" key="1">
    <citation type="submission" date="2023-03" db="EMBL/GenBank/DDBJ databases">
        <title>Andean soil-derived lignocellulolytic bacterial consortium as a source of novel taxa and putative plastic-active enzymes.</title>
        <authorList>
            <person name="Diaz-Garcia L."/>
            <person name="Chuvochina M."/>
            <person name="Feuerriegel G."/>
            <person name="Bunk B."/>
            <person name="Sproer C."/>
            <person name="Streit W.R."/>
            <person name="Rodriguez L.M."/>
            <person name="Overmann J."/>
            <person name="Jimenez D.J."/>
        </authorList>
    </citation>
    <scope>NUCLEOTIDE SEQUENCE</scope>
    <source>
        <strain evidence="2">MAG 4196</strain>
    </source>
</reference>
<proteinExistence type="predicted"/>
<gene>
    <name evidence="2" type="ORF">P0Y65_05400</name>
</gene>
<keyword evidence="1" id="KW-0732">Signal</keyword>
<dbReference type="EMBL" id="CP119312">
    <property type="protein sequence ID" value="WEK05691.1"/>
    <property type="molecule type" value="Genomic_DNA"/>
</dbReference>
<evidence type="ECO:0000313" key="2">
    <source>
        <dbReference type="EMBL" id="WEK05691.1"/>
    </source>
</evidence>
<evidence type="ECO:0000313" key="3">
    <source>
        <dbReference type="Proteomes" id="UP001217476"/>
    </source>
</evidence>
<organism evidence="2 3">
    <name type="scientific">Candidatus Devosia phytovorans</name>
    <dbReference type="NCBI Taxonomy" id="3121372"/>
    <lineage>
        <taxon>Bacteria</taxon>
        <taxon>Pseudomonadati</taxon>
        <taxon>Pseudomonadota</taxon>
        <taxon>Alphaproteobacteria</taxon>
        <taxon>Hyphomicrobiales</taxon>
        <taxon>Devosiaceae</taxon>
        <taxon>Devosia</taxon>
    </lineage>
</organism>
<dbReference type="Proteomes" id="UP001217476">
    <property type="component" value="Chromosome"/>
</dbReference>
<protein>
    <submittedName>
        <fullName evidence="2">Uncharacterized protein</fullName>
    </submittedName>
</protein>
<dbReference type="AlphaFoldDB" id="A0AAJ6B1E1"/>
<evidence type="ECO:0000256" key="1">
    <source>
        <dbReference type="SAM" id="SignalP"/>
    </source>
</evidence>
<name>A0AAJ6B1E1_9HYPH</name>
<feature type="signal peptide" evidence="1">
    <location>
        <begin position="1"/>
        <end position="19"/>
    </location>
</feature>
<accession>A0AAJ6B1E1</accession>